<dbReference type="FunFam" id="3.90.190.20:FF:000007">
    <property type="entry name" value="Folylpolyglutamate synthase"/>
    <property type="match status" value="1"/>
</dbReference>
<comment type="catalytic activity">
    <reaction evidence="12">
        <text>(6S)-5,6,7,8-tetrahydrofolyl-(gamma-L-Glu)(n) + L-glutamate + ATP = (6S)-5,6,7,8-tetrahydrofolyl-(gamma-L-Glu)(n+1) + ADP + phosphate + H(+)</text>
        <dbReference type="Rhea" id="RHEA:10580"/>
        <dbReference type="Rhea" id="RHEA-COMP:14738"/>
        <dbReference type="Rhea" id="RHEA-COMP:14740"/>
        <dbReference type="ChEBI" id="CHEBI:15378"/>
        <dbReference type="ChEBI" id="CHEBI:29985"/>
        <dbReference type="ChEBI" id="CHEBI:30616"/>
        <dbReference type="ChEBI" id="CHEBI:43474"/>
        <dbReference type="ChEBI" id="CHEBI:141005"/>
        <dbReference type="ChEBI" id="CHEBI:456216"/>
        <dbReference type="EC" id="6.3.2.17"/>
    </reaction>
</comment>
<protein>
    <recommendedName>
        <fullName evidence="3">tetrahydrofolate synthase</fullName>
        <ecNumber evidence="3">6.3.2.17</ecNumber>
    </recommendedName>
    <alternativeName>
        <fullName evidence="11">Folylpoly-gamma-glutamate synthetase</fullName>
    </alternativeName>
    <alternativeName>
        <fullName evidence="10">Tetrahydrofolylpolyglutamate synthase</fullName>
    </alternativeName>
</protein>
<dbReference type="PANTHER" id="PTHR11136">
    <property type="entry name" value="FOLYLPOLYGLUTAMATE SYNTHASE-RELATED"/>
    <property type="match status" value="1"/>
</dbReference>
<evidence type="ECO:0000313" key="13">
    <source>
        <dbReference type="EMBL" id="NWT12815.1"/>
    </source>
</evidence>
<keyword evidence="4" id="KW-0554">One-carbon metabolism</keyword>
<evidence type="ECO:0000256" key="6">
    <source>
        <dbReference type="ARBA" id="ARBA00022723"/>
    </source>
</evidence>
<evidence type="ECO:0000256" key="11">
    <source>
        <dbReference type="ARBA" id="ARBA00030876"/>
    </source>
</evidence>
<proteinExistence type="inferred from homology"/>
<comment type="caution">
    <text evidence="13">The sequence shown here is derived from an EMBL/GenBank/DDBJ whole genome shotgun (WGS) entry which is preliminary data.</text>
</comment>
<accession>A0A7K5L2T2</accession>
<keyword evidence="14" id="KW-1185">Reference proteome</keyword>
<gene>
    <name evidence="13" type="primary">Fpgs</name>
    <name evidence="13" type="ORF">VIRALT_R12691</name>
</gene>
<dbReference type="EMBL" id="VZRF01006395">
    <property type="protein sequence ID" value="NWT12815.1"/>
    <property type="molecule type" value="Genomic_DNA"/>
</dbReference>
<dbReference type="GO" id="GO:0005739">
    <property type="term" value="C:mitochondrion"/>
    <property type="evidence" value="ECO:0007669"/>
    <property type="project" value="TreeGrafter"/>
</dbReference>
<organism evidence="13 14">
    <name type="scientific">Vireo altiloquus</name>
    <name type="common">Black-whiskered vireo</name>
    <name type="synonym">Muscicapa altiloqua</name>
    <dbReference type="NCBI Taxonomy" id="34956"/>
    <lineage>
        <taxon>Eukaryota</taxon>
        <taxon>Metazoa</taxon>
        <taxon>Chordata</taxon>
        <taxon>Craniata</taxon>
        <taxon>Vertebrata</taxon>
        <taxon>Euteleostomi</taxon>
        <taxon>Archelosauria</taxon>
        <taxon>Archosauria</taxon>
        <taxon>Dinosauria</taxon>
        <taxon>Saurischia</taxon>
        <taxon>Theropoda</taxon>
        <taxon>Coelurosauria</taxon>
        <taxon>Aves</taxon>
        <taxon>Neognathae</taxon>
        <taxon>Neoaves</taxon>
        <taxon>Telluraves</taxon>
        <taxon>Australaves</taxon>
        <taxon>Passeriformes</taxon>
        <taxon>Corvoidea</taxon>
        <taxon>Vireonidae</taxon>
        <taxon>Vireoninae</taxon>
        <taxon>Vireo</taxon>
    </lineage>
</organism>
<dbReference type="GO" id="GO:0006730">
    <property type="term" value="P:one-carbon metabolic process"/>
    <property type="evidence" value="ECO:0007669"/>
    <property type="project" value="UniProtKB-KW"/>
</dbReference>
<comment type="pathway">
    <text evidence="1">Cofactor biosynthesis; tetrahydrofolylpolyglutamate biosynthesis.</text>
</comment>
<feature type="non-terminal residue" evidence="13">
    <location>
        <position position="494"/>
    </location>
</feature>
<dbReference type="SUPFAM" id="SSF53244">
    <property type="entry name" value="MurD-like peptide ligases, peptide-binding domain"/>
    <property type="match status" value="1"/>
</dbReference>
<sequence>SSPHLVQVRERIRINGQPISKDLFNKYFWLVYNRLEETKDPVHASMPAYFRFLTIMAFHVFLQEKVDLAVVEVGIGGTYDCTNIIRAPVVCGVSSLGIDHTSILGDTMEKIAWQKGGIFKPGVPAFTVAQPERPLEVLRERAQEQKCPLYLCPELDDFEEGCQALELGLAGAHQRSNAALALQLARMWLQRRSCQGKARGQGQGSDPTRAPEVSVGCLSCLALGELKEVPPSTELVGRPVPLAPVFRLTDAMIQGLRDTEWLGRTQVLSHGPVMWYLDGAHTTSSIQACVRWFRQATLNQDELHDGSEVRVLLFNATGDRDTAALLKLLVPCHFDYAVFCPNFVEVSVANNADQQNFNVTLENALTRCLENQRTWTRLLEEKVGQDPWLPSPLRVGELLQPVPARGSLLLVPPAPRPLNSPALVFPCLAQALRWIAQGRDPHLAAPAASGAHPHPAASSGAVLLREAAVVHVLVTGSLHLVGGALRLLDPALSQ</sequence>
<dbReference type="GO" id="GO:0004326">
    <property type="term" value="F:tetrahydrofolylpolyglutamate synthase activity"/>
    <property type="evidence" value="ECO:0007669"/>
    <property type="project" value="UniProtKB-EC"/>
</dbReference>
<name>A0A7K5L2T2_VIRAL</name>
<dbReference type="GO" id="GO:0005829">
    <property type="term" value="C:cytosol"/>
    <property type="evidence" value="ECO:0007669"/>
    <property type="project" value="TreeGrafter"/>
</dbReference>
<evidence type="ECO:0000256" key="3">
    <source>
        <dbReference type="ARBA" id="ARBA00013025"/>
    </source>
</evidence>
<dbReference type="InterPro" id="IPR001645">
    <property type="entry name" value="Folylpolyglutamate_synth"/>
</dbReference>
<dbReference type="GO" id="GO:0046872">
    <property type="term" value="F:metal ion binding"/>
    <property type="evidence" value="ECO:0007669"/>
    <property type="project" value="UniProtKB-KW"/>
</dbReference>
<evidence type="ECO:0000256" key="4">
    <source>
        <dbReference type="ARBA" id="ARBA00022563"/>
    </source>
</evidence>
<evidence type="ECO:0000256" key="5">
    <source>
        <dbReference type="ARBA" id="ARBA00022598"/>
    </source>
</evidence>
<evidence type="ECO:0000256" key="8">
    <source>
        <dbReference type="ARBA" id="ARBA00022840"/>
    </source>
</evidence>
<dbReference type="Proteomes" id="UP000589495">
    <property type="component" value="Unassembled WGS sequence"/>
</dbReference>
<dbReference type="Gene3D" id="3.90.190.20">
    <property type="entry name" value="Mur ligase, C-terminal domain"/>
    <property type="match status" value="1"/>
</dbReference>
<dbReference type="AlphaFoldDB" id="A0A7K5L2T2"/>
<evidence type="ECO:0000256" key="9">
    <source>
        <dbReference type="ARBA" id="ARBA00022842"/>
    </source>
</evidence>
<evidence type="ECO:0000313" key="14">
    <source>
        <dbReference type="Proteomes" id="UP000589495"/>
    </source>
</evidence>
<keyword evidence="8" id="KW-0067">ATP-binding</keyword>
<dbReference type="Gene3D" id="3.40.1190.10">
    <property type="entry name" value="Mur-like, catalytic domain"/>
    <property type="match status" value="1"/>
</dbReference>
<evidence type="ECO:0000256" key="10">
    <source>
        <dbReference type="ARBA" id="ARBA00030592"/>
    </source>
</evidence>
<evidence type="ECO:0000256" key="12">
    <source>
        <dbReference type="ARBA" id="ARBA00047493"/>
    </source>
</evidence>
<evidence type="ECO:0000256" key="7">
    <source>
        <dbReference type="ARBA" id="ARBA00022741"/>
    </source>
</evidence>
<dbReference type="InterPro" id="IPR036565">
    <property type="entry name" value="Mur-like_cat_sf"/>
</dbReference>
<dbReference type="InterPro" id="IPR036615">
    <property type="entry name" value="Mur_ligase_C_dom_sf"/>
</dbReference>
<comment type="similarity">
    <text evidence="2">Belongs to the folylpolyglutamate synthase family.</text>
</comment>
<dbReference type="UniPathway" id="UPA00850"/>
<dbReference type="NCBIfam" id="TIGR01499">
    <property type="entry name" value="folC"/>
    <property type="match status" value="1"/>
</dbReference>
<dbReference type="PANTHER" id="PTHR11136:SF5">
    <property type="entry name" value="FOLYLPOLYGLUTAMATE SYNTHASE, MITOCHONDRIAL"/>
    <property type="match status" value="1"/>
</dbReference>
<dbReference type="EC" id="6.3.2.17" evidence="3"/>
<feature type="non-terminal residue" evidence="13">
    <location>
        <position position="1"/>
    </location>
</feature>
<dbReference type="PROSITE" id="PS01012">
    <property type="entry name" value="FOLYLPOLYGLU_SYNT_2"/>
    <property type="match status" value="1"/>
</dbReference>
<evidence type="ECO:0000256" key="2">
    <source>
        <dbReference type="ARBA" id="ARBA00008276"/>
    </source>
</evidence>
<evidence type="ECO:0000256" key="1">
    <source>
        <dbReference type="ARBA" id="ARBA00005150"/>
    </source>
</evidence>
<keyword evidence="5" id="KW-0436">Ligase</keyword>
<dbReference type="InterPro" id="IPR018109">
    <property type="entry name" value="Folylpolyglutamate_synth_CS"/>
</dbReference>
<keyword evidence="6" id="KW-0479">Metal-binding</keyword>
<keyword evidence="9" id="KW-0460">Magnesium</keyword>
<dbReference type="GO" id="GO:0005524">
    <property type="term" value="F:ATP binding"/>
    <property type="evidence" value="ECO:0007669"/>
    <property type="project" value="UniProtKB-KW"/>
</dbReference>
<dbReference type="SUPFAM" id="SSF53623">
    <property type="entry name" value="MurD-like peptide ligases, catalytic domain"/>
    <property type="match status" value="1"/>
</dbReference>
<keyword evidence="7" id="KW-0547">Nucleotide-binding</keyword>
<reference evidence="13 14" key="1">
    <citation type="submission" date="2019-09" db="EMBL/GenBank/DDBJ databases">
        <title>Bird 10,000 Genomes (B10K) Project - Family phase.</title>
        <authorList>
            <person name="Zhang G."/>
        </authorList>
    </citation>
    <scope>NUCLEOTIDE SEQUENCE [LARGE SCALE GENOMIC DNA]</scope>
    <source>
        <strain evidence="13">B10K-DU-001-22</strain>
        <tissue evidence="13">Muscle</tissue>
    </source>
</reference>